<organism evidence="3 4">
    <name type="scientific">Dimorphilus gyrociliatus</name>
    <dbReference type="NCBI Taxonomy" id="2664684"/>
    <lineage>
        <taxon>Eukaryota</taxon>
        <taxon>Metazoa</taxon>
        <taxon>Spiralia</taxon>
        <taxon>Lophotrochozoa</taxon>
        <taxon>Annelida</taxon>
        <taxon>Polychaeta</taxon>
        <taxon>Polychaeta incertae sedis</taxon>
        <taxon>Dinophilidae</taxon>
        <taxon>Dimorphilus</taxon>
    </lineage>
</organism>
<comment type="caution">
    <text evidence="3">The sequence shown here is derived from an EMBL/GenBank/DDBJ whole genome shotgun (WGS) entry which is preliminary data.</text>
</comment>
<evidence type="ECO:0000313" key="4">
    <source>
        <dbReference type="Proteomes" id="UP000549394"/>
    </source>
</evidence>
<keyword evidence="1" id="KW-0472">Membrane</keyword>
<dbReference type="Proteomes" id="UP000549394">
    <property type="component" value="Unassembled WGS sequence"/>
</dbReference>
<dbReference type="EMBL" id="CAJFCJ010000016">
    <property type="protein sequence ID" value="CAD5122096.1"/>
    <property type="molecule type" value="Genomic_DNA"/>
</dbReference>
<name>A0A7I8W2I6_9ANNE</name>
<evidence type="ECO:0000256" key="1">
    <source>
        <dbReference type="SAM" id="Phobius"/>
    </source>
</evidence>
<evidence type="ECO:0000313" key="3">
    <source>
        <dbReference type="EMBL" id="CAD5122096.1"/>
    </source>
</evidence>
<reference evidence="3 4" key="1">
    <citation type="submission" date="2020-08" db="EMBL/GenBank/DDBJ databases">
        <authorList>
            <person name="Hejnol A."/>
        </authorList>
    </citation>
    <scope>NUCLEOTIDE SEQUENCE [LARGE SCALE GENOMIC DNA]</scope>
</reference>
<sequence>MGRSIKLLFIACTFLSIGQRFSSGAEWKKVQQDNRKNYQIRLSTDEIVYYVTGGIMIICFVLLIFKYAATHPQNFDNEMFPNCSIYVVSTGINGGTRVKRMRNLAELNY</sequence>
<keyword evidence="2" id="KW-0732">Signal</keyword>
<keyword evidence="4" id="KW-1185">Reference proteome</keyword>
<feature type="transmembrane region" description="Helical" evidence="1">
    <location>
        <begin position="48"/>
        <end position="69"/>
    </location>
</feature>
<protein>
    <submittedName>
        <fullName evidence="3">DgyrCDS10546</fullName>
    </submittedName>
</protein>
<keyword evidence="1" id="KW-0812">Transmembrane</keyword>
<gene>
    <name evidence="3" type="ORF">DGYR_LOCUS9947</name>
</gene>
<feature type="signal peptide" evidence="2">
    <location>
        <begin position="1"/>
        <end position="24"/>
    </location>
</feature>
<accession>A0A7I8W2I6</accession>
<keyword evidence="1" id="KW-1133">Transmembrane helix</keyword>
<evidence type="ECO:0000256" key="2">
    <source>
        <dbReference type="SAM" id="SignalP"/>
    </source>
</evidence>
<feature type="chain" id="PRO_5029753912" evidence="2">
    <location>
        <begin position="25"/>
        <end position="109"/>
    </location>
</feature>
<proteinExistence type="predicted"/>
<dbReference type="AlphaFoldDB" id="A0A7I8W2I6"/>